<dbReference type="SMART" id="SM00595">
    <property type="entry name" value="MADF"/>
    <property type="match status" value="1"/>
</dbReference>
<proteinExistence type="predicted"/>
<dbReference type="PANTHER" id="PTHR12243:SF67">
    <property type="entry name" value="COREPRESSOR OF PANGOLIN, ISOFORM A-RELATED"/>
    <property type="match status" value="1"/>
</dbReference>
<dbReference type="InterPro" id="IPR039353">
    <property type="entry name" value="TF_Adf1"/>
</dbReference>
<gene>
    <name evidence="5" type="primary">LOC101853143</name>
</gene>
<dbReference type="Pfam" id="PF02944">
    <property type="entry name" value="BESS"/>
    <property type="match status" value="1"/>
</dbReference>
<evidence type="ECO:0000313" key="4">
    <source>
        <dbReference type="Proteomes" id="UP000694888"/>
    </source>
</evidence>
<organism evidence="4 5">
    <name type="scientific">Aplysia californica</name>
    <name type="common">California sea hare</name>
    <dbReference type="NCBI Taxonomy" id="6500"/>
    <lineage>
        <taxon>Eukaryota</taxon>
        <taxon>Metazoa</taxon>
        <taxon>Spiralia</taxon>
        <taxon>Lophotrochozoa</taxon>
        <taxon>Mollusca</taxon>
        <taxon>Gastropoda</taxon>
        <taxon>Heterobranchia</taxon>
        <taxon>Euthyneura</taxon>
        <taxon>Tectipleura</taxon>
        <taxon>Aplysiida</taxon>
        <taxon>Aplysioidea</taxon>
        <taxon>Aplysiidae</taxon>
        <taxon>Aplysia</taxon>
    </lineage>
</organism>
<dbReference type="Proteomes" id="UP000694888">
    <property type="component" value="Unplaced"/>
</dbReference>
<dbReference type="GeneID" id="101853143"/>
<dbReference type="InterPro" id="IPR006578">
    <property type="entry name" value="MADF-dom"/>
</dbReference>
<reference evidence="5" key="1">
    <citation type="submission" date="2025-08" db="UniProtKB">
        <authorList>
            <consortium name="RefSeq"/>
        </authorList>
    </citation>
    <scope>IDENTIFICATION</scope>
</reference>
<sequence>MAEYDRVFAKQLVKEVERHPILYDANYPEYKDRFKVDLEWAAVGLAMNQTSDVVRKKWQNLRGSYSRALSSRIKAGPNCSHKKRAVFYLEKEMDFLRDHMSQGTMIEGSSMLEPDDNCDSKEVVSGDVLSFGGEEDIESESEEELVSHYVPPKKKKRNLCAVKESSRAVNFTYGERRKERSDTDLDFFKGLLPQVKELSKVYKRDFFYKVYNILYETLCQQDADVAISEVTDHKV</sequence>
<feature type="domain" description="BESS" evidence="3">
    <location>
        <begin position="181"/>
        <end position="220"/>
    </location>
</feature>
<dbReference type="PANTHER" id="PTHR12243">
    <property type="entry name" value="MADF DOMAIN TRANSCRIPTION FACTOR"/>
    <property type="match status" value="1"/>
</dbReference>
<dbReference type="InterPro" id="IPR004210">
    <property type="entry name" value="BESS_motif"/>
</dbReference>
<dbReference type="PROSITE" id="PS51031">
    <property type="entry name" value="BESS"/>
    <property type="match status" value="1"/>
</dbReference>
<dbReference type="RefSeq" id="XP_005093029.1">
    <property type="nucleotide sequence ID" value="XM_005092972.3"/>
</dbReference>
<evidence type="ECO:0000256" key="1">
    <source>
        <dbReference type="PROSITE-ProRule" id="PRU00371"/>
    </source>
</evidence>
<dbReference type="Pfam" id="PF10545">
    <property type="entry name" value="MADF_DNA_bdg"/>
    <property type="match status" value="1"/>
</dbReference>
<evidence type="ECO:0000259" key="2">
    <source>
        <dbReference type="PROSITE" id="PS51029"/>
    </source>
</evidence>
<evidence type="ECO:0000259" key="3">
    <source>
        <dbReference type="PROSITE" id="PS51031"/>
    </source>
</evidence>
<accession>A0ABM0JG99</accession>
<keyword evidence="1" id="KW-0539">Nucleus</keyword>
<dbReference type="PROSITE" id="PS51029">
    <property type="entry name" value="MADF"/>
    <property type="match status" value="1"/>
</dbReference>
<protein>
    <submittedName>
        <fullName evidence="5">Uncharacterized protein LOC101853143</fullName>
    </submittedName>
</protein>
<feature type="domain" description="MADF" evidence="2">
    <location>
        <begin position="11"/>
        <end position="101"/>
    </location>
</feature>
<evidence type="ECO:0000313" key="5">
    <source>
        <dbReference type="RefSeq" id="XP_005093029.1"/>
    </source>
</evidence>
<comment type="subcellular location">
    <subcellularLocation>
        <location evidence="1">Nucleus</location>
    </subcellularLocation>
</comment>
<keyword evidence="4" id="KW-1185">Reference proteome</keyword>
<name>A0ABM0JG99_APLCA</name>